<sequence>MLSERIEILKEADVINEKTSLYVLSVIEQLEDEFNEKEQILEMFTTHLAMCVQRVLNHEEVEKLDDSLWKQVEESSGYEEANKLLQKLLINAPCEIPESEKRFLLMHLCNLYQ</sequence>
<accession>A0A3E3E5I7</accession>
<dbReference type="GO" id="GO:0006355">
    <property type="term" value="P:regulation of DNA-templated transcription"/>
    <property type="evidence" value="ECO:0007669"/>
    <property type="project" value="InterPro"/>
</dbReference>
<dbReference type="AlphaFoldDB" id="A0A3E3E5I7"/>
<dbReference type="EMBL" id="JABAFR010000012">
    <property type="protein sequence ID" value="NME44464.1"/>
    <property type="molecule type" value="Genomic_DNA"/>
</dbReference>
<comment type="caution">
    <text evidence="3">The sequence shown here is derived from an EMBL/GenBank/DDBJ whole genome shotgun (WGS) entry which is preliminary data.</text>
</comment>
<gene>
    <name evidence="3" type="ORF">DXC78_04630</name>
    <name evidence="2" type="ORF">HF861_06135</name>
</gene>
<dbReference type="RefSeq" id="WP_117445931.1">
    <property type="nucleotide sequence ID" value="NZ_CALCIP010000027.1"/>
</dbReference>
<evidence type="ECO:0000313" key="4">
    <source>
        <dbReference type="Proteomes" id="UP000260721"/>
    </source>
</evidence>
<evidence type="ECO:0000259" key="1">
    <source>
        <dbReference type="PROSITE" id="PS51372"/>
    </source>
</evidence>
<dbReference type="InterPro" id="IPR011608">
    <property type="entry name" value="PRD"/>
</dbReference>
<organism evidence="3 4">
    <name type="scientific">Faecalicoccus pleomorphus</name>
    <dbReference type="NCBI Taxonomy" id="1323"/>
    <lineage>
        <taxon>Bacteria</taxon>
        <taxon>Bacillati</taxon>
        <taxon>Bacillota</taxon>
        <taxon>Erysipelotrichia</taxon>
        <taxon>Erysipelotrichales</taxon>
        <taxon>Erysipelotrichaceae</taxon>
        <taxon>Faecalicoccus</taxon>
    </lineage>
</organism>
<dbReference type="EMBL" id="QUSK01000008">
    <property type="protein sequence ID" value="RGD76962.1"/>
    <property type="molecule type" value="Genomic_DNA"/>
</dbReference>
<proteinExistence type="predicted"/>
<evidence type="ECO:0000313" key="2">
    <source>
        <dbReference type="EMBL" id="NME44464.1"/>
    </source>
</evidence>
<reference evidence="3 4" key="1">
    <citation type="submission" date="2018-08" db="EMBL/GenBank/DDBJ databases">
        <title>A genome reference for cultivated species of the human gut microbiota.</title>
        <authorList>
            <person name="Zou Y."/>
            <person name="Xue W."/>
            <person name="Luo G."/>
        </authorList>
    </citation>
    <scope>NUCLEOTIDE SEQUENCE [LARGE SCALE GENOMIC DNA]</scope>
    <source>
        <strain evidence="3 4">TF08-11</strain>
    </source>
</reference>
<dbReference type="Pfam" id="PF00874">
    <property type="entry name" value="PRD"/>
    <property type="match status" value="1"/>
</dbReference>
<dbReference type="Proteomes" id="UP000540014">
    <property type="component" value="Unassembled WGS sequence"/>
</dbReference>
<dbReference type="Gene3D" id="1.10.1790.10">
    <property type="entry name" value="PRD domain"/>
    <property type="match status" value="1"/>
</dbReference>
<name>A0A3E3E5I7_9FIRM</name>
<dbReference type="Proteomes" id="UP000260721">
    <property type="component" value="Unassembled WGS sequence"/>
</dbReference>
<evidence type="ECO:0000313" key="3">
    <source>
        <dbReference type="EMBL" id="RGD76962.1"/>
    </source>
</evidence>
<reference evidence="2 5" key="2">
    <citation type="submission" date="2020-04" db="EMBL/GenBank/DDBJ databases">
        <authorList>
            <person name="Hitch T.C.A."/>
            <person name="Wylensek D."/>
            <person name="Clavel T."/>
        </authorList>
    </citation>
    <scope>NUCLEOTIDE SEQUENCE [LARGE SCALE GENOMIC DNA]</scope>
    <source>
        <strain evidence="2 5">BSM-383-APC-22F</strain>
    </source>
</reference>
<dbReference type="PROSITE" id="PS51372">
    <property type="entry name" value="PRD_2"/>
    <property type="match status" value="1"/>
</dbReference>
<dbReference type="InterPro" id="IPR036634">
    <property type="entry name" value="PRD_sf"/>
</dbReference>
<protein>
    <submittedName>
        <fullName evidence="3">PRD domain-containing protein</fullName>
    </submittedName>
</protein>
<dbReference type="SUPFAM" id="SSF63520">
    <property type="entry name" value="PTS-regulatory domain, PRD"/>
    <property type="match status" value="1"/>
</dbReference>
<evidence type="ECO:0000313" key="5">
    <source>
        <dbReference type="Proteomes" id="UP000540014"/>
    </source>
</evidence>
<feature type="domain" description="PRD" evidence="1">
    <location>
        <begin position="10"/>
        <end position="113"/>
    </location>
</feature>